<evidence type="ECO:0000256" key="8">
    <source>
        <dbReference type="ARBA" id="ARBA00022840"/>
    </source>
</evidence>
<sequence length="971" mass="110739">MSRRDLNSENNAVNRLKLVVLPLVVALMAIISVGGVTFYTSKGFLIDQMKNDGYNLSKQVASRIVDNHASLDAANEELEKRIRVAANTVISERENLNSKFMSDLAKRVNVDELHLMDKNGNTLYSTLQGYIGWTPVEGHPLYDFVNGPDKEIMEDIRPDAKYGRLIKYGAVKASDGEIVQIGILAKNAEVLTKRFSYQNIVENLASENEIVYASFLDNDLKTLADSDIEDIGKSYSGDKDLDKVKRGMAMASEWHYDRIGGNVFEMAQPVYENEKVIGVLVIGFSMEQVYASIYKNFTISVIIAAFMFVIFLYVQSEYIIRPAKLLDIYIGKIDMENNVKYRLPIIKGDTFEGLAYSINGILQKADTYFHQLRENKEELTASNEELAGALEQLTASDEELRAQYDEIQDYNKKLEQLKQKYEIAIEGTDSAVWEVNLEDDRFFISDEFQNIAQIKVLEEDDIYELFSKLIVDEDKTVFINEYLKCKNGFSDEMHGRMRVKDKYGQIKWVFVRGRKISGSSGEPDIISGIIIDITSIKKKEEYIEYLAYHDHLTELPNRRSFMNRLKAELKSGKDGAVMLLDFDNFKGINDTLGHAYGDMVLKKISKLLKKIASKDIFVSRFGGDEFLILMSDEDSRAKIEQKVENIVSVFNEKFCIDGNEIYMNFSMGITMYPDDGEDAEKLIMNADTAMYRVKNSGKNGYKFFHTEMTKELKDRIEVEKILRNALDSGGFELMYQPQINVKTGISEGYEALLRLKEHRISPAVFIPVAEETGLITEIGKWVTREAVSQMAKWREKGIGYKTVAINISTKQLNDEKYIYELDKLLKEYRVDPECLEIEITESVLLERTEETIAILNKLKELGVKIALDDFGTGYSSLSYLTFIPVDKIKLDKSLNDKFLAIDTIKVMDSIISLAHSLNLTVTAEGIEDVEQYKRLKVGRCDYIQGYLFSRPVTPEEIENLYDRNFVAEIIG</sequence>
<dbReference type="InterPro" id="IPR000700">
    <property type="entry name" value="PAS-assoc_C"/>
</dbReference>
<keyword evidence="10" id="KW-0902">Two-component regulatory system</keyword>
<dbReference type="RefSeq" id="WP_052635831.1">
    <property type="nucleotide sequence ID" value="NZ_FSRH01000001.1"/>
</dbReference>
<evidence type="ECO:0000256" key="11">
    <source>
        <dbReference type="ARBA" id="ARBA00023136"/>
    </source>
</evidence>
<dbReference type="InterPro" id="IPR029787">
    <property type="entry name" value="Nucleotide_cyclase"/>
</dbReference>
<dbReference type="InterPro" id="IPR052155">
    <property type="entry name" value="Biofilm_reg_signaling"/>
</dbReference>
<dbReference type="PROSITE" id="PS50883">
    <property type="entry name" value="EAL"/>
    <property type="match status" value="1"/>
</dbReference>
<evidence type="ECO:0000256" key="12">
    <source>
        <dbReference type="SAM" id="Coils"/>
    </source>
</evidence>
<dbReference type="SUPFAM" id="SSF141868">
    <property type="entry name" value="EAL domain-like"/>
    <property type="match status" value="1"/>
</dbReference>
<evidence type="ECO:0000256" key="7">
    <source>
        <dbReference type="ARBA" id="ARBA00022777"/>
    </source>
</evidence>
<dbReference type="Proteomes" id="UP000027946">
    <property type="component" value="Unassembled WGS sequence"/>
</dbReference>
<evidence type="ECO:0000256" key="1">
    <source>
        <dbReference type="ARBA" id="ARBA00004651"/>
    </source>
</evidence>
<dbReference type="SUPFAM" id="SSF103190">
    <property type="entry name" value="Sensory domain-like"/>
    <property type="match status" value="1"/>
</dbReference>
<keyword evidence="18" id="KW-1185">Reference proteome</keyword>
<evidence type="ECO:0000256" key="9">
    <source>
        <dbReference type="ARBA" id="ARBA00022989"/>
    </source>
</evidence>
<dbReference type="GO" id="GO:0016301">
    <property type="term" value="F:kinase activity"/>
    <property type="evidence" value="ECO:0007669"/>
    <property type="project" value="UniProtKB-KW"/>
</dbReference>
<dbReference type="PANTHER" id="PTHR44757:SF2">
    <property type="entry name" value="BIOFILM ARCHITECTURE MAINTENANCE PROTEIN MBAA"/>
    <property type="match status" value="1"/>
</dbReference>
<dbReference type="CDD" id="cd01948">
    <property type="entry name" value="EAL"/>
    <property type="match status" value="1"/>
</dbReference>
<keyword evidence="2" id="KW-1003">Cell membrane</keyword>
<dbReference type="eggNOG" id="COG5001">
    <property type="taxonomic scope" value="Bacteria"/>
</dbReference>
<accession>A0A069RHH7</accession>
<keyword evidence="9 13" id="KW-1133">Transmembrane helix</keyword>
<keyword evidence="4" id="KW-0808">Transferase</keyword>
<dbReference type="SMART" id="SM00267">
    <property type="entry name" value="GGDEF"/>
    <property type="match status" value="1"/>
</dbReference>
<evidence type="ECO:0000259" key="15">
    <source>
        <dbReference type="PROSITE" id="PS50883"/>
    </source>
</evidence>
<name>A0A069RHH7_PEPLI</name>
<evidence type="ECO:0000313" key="17">
    <source>
        <dbReference type="EMBL" id="KDR96471.1"/>
    </source>
</evidence>
<dbReference type="STRING" id="1121324.CLIT_2c00770"/>
<dbReference type="GO" id="GO:0005886">
    <property type="term" value="C:plasma membrane"/>
    <property type="evidence" value="ECO:0007669"/>
    <property type="project" value="UniProtKB-SubCell"/>
</dbReference>
<feature type="coiled-coil region" evidence="12">
    <location>
        <begin position="68"/>
        <end position="95"/>
    </location>
</feature>
<dbReference type="NCBIfam" id="TIGR00229">
    <property type="entry name" value="sensory_box"/>
    <property type="match status" value="1"/>
</dbReference>
<dbReference type="PROSITE" id="PS50113">
    <property type="entry name" value="PAC"/>
    <property type="match status" value="1"/>
</dbReference>
<feature type="domain" description="PAC" evidence="14">
    <location>
        <begin position="493"/>
        <end position="545"/>
    </location>
</feature>
<dbReference type="Gene3D" id="3.20.20.450">
    <property type="entry name" value="EAL domain"/>
    <property type="match status" value="1"/>
</dbReference>
<feature type="coiled-coil region" evidence="12">
    <location>
        <begin position="369"/>
        <end position="427"/>
    </location>
</feature>
<dbReference type="NCBIfam" id="TIGR00254">
    <property type="entry name" value="GGDEF"/>
    <property type="match status" value="1"/>
</dbReference>
<dbReference type="GO" id="GO:0005524">
    <property type="term" value="F:ATP binding"/>
    <property type="evidence" value="ECO:0007669"/>
    <property type="project" value="UniProtKB-KW"/>
</dbReference>
<evidence type="ECO:0000256" key="5">
    <source>
        <dbReference type="ARBA" id="ARBA00022692"/>
    </source>
</evidence>
<evidence type="ECO:0000256" key="3">
    <source>
        <dbReference type="ARBA" id="ARBA00022553"/>
    </source>
</evidence>
<keyword evidence="8" id="KW-0067">ATP-binding</keyword>
<reference evidence="17 18" key="1">
    <citation type="submission" date="2014-03" db="EMBL/GenBank/DDBJ databases">
        <title>Genome sequence of Clostridium litorale W6, DSM 5388.</title>
        <authorList>
            <person name="Poehlein A."/>
            <person name="Jagirdar A."/>
            <person name="Khonsari B."/>
            <person name="Chibani C.M."/>
            <person name="Gutierrez Gutierrez D.A."/>
            <person name="Davydova E."/>
            <person name="Alghaithi H.S."/>
            <person name="Nair K.P."/>
            <person name="Dhamotharan K."/>
            <person name="Chandran L."/>
            <person name="G W."/>
            <person name="Daniel R."/>
        </authorList>
    </citation>
    <scope>NUCLEOTIDE SEQUENCE [LARGE SCALE GENOMIC DNA]</scope>
    <source>
        <strain evidence="17 18">W6</strain>
    </source>
</reference>
<dbReference type="InterPro" id="IPR043128">
    <property type="entry name" value="Rev_trsase/Diguanyl_cyclase"/>
</dbReference>
<dbReference type="InterPro" id="IPR000160">
    <property type="entry name" value="GGDEF_dom"/>
</dbReference>
<feature type="transmembrane region" description="Helical" evidence="13">
    <location>
        <begin position="20"/>
        <end position="40"/>
    </location>
</feature>
<dbReference type="SUPFAM" id="SSF55073">
    <property type="entry name" value="Nucleotide cyclase"/>
    <property type="match status" value="1"/>
</dbReference>
<feature type="transmembrane region" description="Helical" evidence="13">
    <location>
        <begin position="293"/>
        <end position="314"/>
    </location>
</feature>
<dbReference type="Pfam" id="PF00990">
    <property type="entry name" value="GGDEF"/>
    <property type="match status" value="1"/>
</dbReference>
<evidence type="ECO:0000313" key="18">
    <source>
        <dbReference type="Proteomes" id="UP000027946"/>
    </source>
</evidence>
<dbReference type="InterPro" id="IPR000014">
    <property type="entry name" value="PAS"/>
</dbReference>
<keyword evidence="11 13" id="KW-0472">Membrane</keyword>
<evidence type="ECO:0000256" key="6">
    <source>
        <dbReference type="ARBA" id="ARBA00022741"/>
    </source>
</evidence>
<dbReference type="InterPro" id="IPR029151">
    <property type="entry name" value="Sensor-like_sf"/>
</dbReference>
<keyword evidence="3" id="KW-0597">Phosphoprotein</keyword>
<evidence type="ECO:0000259" key="16">
    <source>
        <dbReference type="PROSITE" id="PS50887"/>
    </source>
</evidence>
<evidence type="ECO:0000256" key="2">
    <source>
        <dbReference type="ARBA" id="ARBA00022475"/>
    </source>
</evidence>
<feature type="domain" description="EAL" evidence="15">
    <location>
        <begin position="715"/>
        <end position="965"/>
    </location>
</feature>
<dbReference type="OrthoDB" id="1757987at2"/>
<organism evidence="17 18">
    <name type="scientific">Peptoclostridium litorale DSM 5388</name>
    <dbReference type="NCBI Taxonomy" id="1121324"/>
    <lineage>
        <taxon>Bacteria</taxon>
        <taxon>Bacillati</taxon>
        <taxon>Bacillota</taxon>
        <taxon>Clostridia</taxon>
        <taxon>Peptostreptococcales</taxon>
        <taxon>Peptoclostridiaceae</taxon>
        <taxon>Peptoclostridium</taxon>
    </lineage>
</organism>
<dbReference type="AlphaFoldDB" id="A0A069RHH7"/>
<keyword evidence="7" id="KW-0418">Kinase</keyword>
<comment type="subcellular location">
    <subcellularLocation>
        <location evidence="1">Cell membrane</location>
        <topology evidence="1">Multi-pass membrane protein</topology>
    </subcellularLocation>
</comment>
<dbReference type="InterPro" id="IPR035919">
    <property type="entry name" value="EAL_sf"/>
</dbReference>
<keyword evidence="6" id="KW-0547">Nucleotide-binding</keyword>
<dbReference type="SMART" id="SM00086">
    <property type="entry name" value="PAC"/>
    <property type="match status" value="1"/>
</dbReference>
<comment type="caution">
    <text evidence="17">The sequence shown here is derived from an EMBL/GenBank/DDBJ whole genome shotgun (WGS) entry which is preliminary data.</text>
</comment>
<dbReference type="Gene3D" id="3.30.450.20">
    <property type="entry name" value="PAS domain"/>
    <property type="match status" value="2"/>
</dbReference>
<dbReference type="SMART" id="SM00052">
    <property type="entry name" value="EAL"/>
    <property type="match status" value="1"/>
</dbReference>
<dbReference type="CDD" id="cd01949">
    <property type="entry name" value="GGDEF"/>
    <property type="match status" value="1"/>
</dbReference>
<proteinExistence type="predicted"/>
<evidence type="ECO:0000259" key="14">
    <source>
        <dbReference type="PROSITE" id="PS50113"/>
    </source>
</evidence>
<dbReference type="InterPro" id="IPR001633">
    <property type="entry name" value="EAL_dom"/>
</dbReference>
<dbReference type="InterPro" id="IPR033463">
    <property type="entry name" value="sCache_3"/>
</dbReference>
<dbReference type="Gene3D" id="3.30.70.270">
    <property type="match status" value="1"/>
</dbReference>
<dbReference type="Pfam" id="PF17203">
    <property type="entry name" value="sCache_3_2"/>
    <property type="match status" value="1"/>
</dbReference>
<keyword evidence="5 13" id="KW-0812">Transmembrane</keyword>
<evidence type="ECO:0000256" key="13">
    <source>
        <dbReference type="SAM" id="Phobius"/>
    </source>
</evidence>
<keyword evidence="12" id="KW-0175">Coiled coil</keyword>
<dbReference type="EMBL" id="JJMM01000002">
    <property type="protein sequence ID" value="KDR96471.1"/>
    <property type="molecule type" value="Genomic_DNA"/>
</dbReference>
<dbReference type="InterPro" id="IPR001610">
    <property type="entry name" value="PAC"/>
</dbReference>
<dbReference type="PROSITE" id="PS50887">
    <property type="entry name" value="GGDEF"/>
    <property type="match status" value="1"/>
</dbReference>
<dbReference type="GO" id="GO:0000160">
    <property type="term" value="P:phosphorelay signal transduction system"/>
    <property type="evidence" value="ECO:0007669"/>
    <property type="project" value="UniProtKB-KW"/>
</dbReference>
<dbReference type="Pfam" id="PF00563">
    <property type="entry name" value="EAL"/>
    <property type="match status" value="1"/>
</dbReference>
<dbReference type="InterPro" id="IPR035965">
    <property type="entry name" value="PAS-like_dom_sf"/>
</dbReference>
<gene>
    <name evidence="17" type="ORF">CLIT_2c00770</name>
</gene>
<evidence type="ECO:0000256" key="10">
    <source>
        <dbReference type="ARBA" id="ARBA00023012"/>
    </source>
</evidence>
<dbReference type="PANTHER" id="PTHR44757">
    <property type="entry name" value="DIGUANYLATE CYCLASE DGCP"/>
    <property type="match status" value="1"/>
</dbReference>
<dbReference type="SUPFAM" id="SSF55785">
    <property type="entry name" value="PYP-like sensor domain (PAS domain)"/>
    <property type="match status" value="1"/>
</dbReference>
<protein>
    <submittedName>
        <fullName evidence="17">Diguanylate cyclase/phosphodiesterase with PAS/PAC sensor</fullName>
    </submittedName>
</protein>
<feature type="domain" description="GGDEF" evidence="16">
    <location>
        <begin position="573"/>
        <end position="706"/>
    </location>
</feature>
<evidence type="ECO:0000256" key="4">
    <source>
        <dbReference type="ARBA" id="ARBA00022679"/>
    </source>
</evidence>